<dbReference type="KEGG" id="this:HZT40_11265"/>
<keyword evidence="3" id="KW-1185">Reference proteome</keyword>
<feature type="region of interest" description="Disordered" evidence="1">
    <location>
        <begin position="1"/>
        <end position="25"/>
    </location>
</feature>
<reference evidence="2" key="1">
    <citation type="submission" date="2020-06" db="EMBL/GenBank/DDBJ databases">
        <title>Analysis procedures for assessing recovery of high quality, complete, closed genomes from Nanopore long read metagenome sequencing.</title>
        <authorList>
            <person name="Bessarab I."/>
            <person name="Arumugam K."/>
            <person name="Haryono M."/>
            <person name="Liu X."/>
            <person name="Roy S."/>
            <person name="Zuniga-Montanez R.E."/>
            <person name="Qiu G."/>
            <person name="Drautz-Moses D.I."/>
            <person name="Law Y.Y."/>
            <person name="Wuertz S."/>
            <person name="Lauro F.M."/>
            <person name="Huson D.H."/>
            <person name="Williams R.B."/>
        </authorList>
    </citation>
    <scope>NUCLEOTIDE SEQUENCE [LARGE SCALE GENOMIC DNA]</scope>
    <source>
        <strain evidence="2">SSD2</strain>
    </source>
</reference>
<protein>
    <submittedName>
        <fullName evidence="2">Uncharacterized protein</fullName>
    </submittedName>
</protein>
<dbReference type="EMBL" id="CP059265">
    <property type="protein sequence ID" value="QLQ32069.1"/>
    <property type="molecule type" value="Genomic_DNA"/>
</dbReference>
<gene>
    <name evidence="2" type="ORF">HZT40_11265</name>
</gene>
<name>A0A7L6ASI3_9GAMM</name>
<evidence type="ECO:0000313" key="2">
    <source>
        <dbReference type="EMBL" id="QLQ32069.1"/>
    </source>
</evidence>
<proteinExistence type="predicted"/>
<evidence type="ECO:0000313" key="3">
    <source>
        <dbReference type="Proteomes" id="UP000510621"/>
    </source>
</evidence>
<dbReference type="AlphaFoldDB" id="A0A7L6ASI3"/>
<organism evidence="2 3">
    <name type="scientific">Candidatus Thiothrix singaporensis</name>
    <dbReference type="NCBI Taxonomy" id="2799669"/>
    <lineage>
        <taxon>Bacteria</taxon>
        <taxon>Pseudomonadati</taxon>
        <taxon>Pseudomonadota</taxon>
        <taxon>Gammaproteobacteria</taxon>
        <taxon>Thiotrichales</taxon>
        <taxon>Thiotrichaceae</taxon>
        <taxon>Thiothrix</taxon>
    </lineage>
</organism>
<evidence type="ECO:0000256" key="1">
    <source>
        <dbReference type="SAM" id="MobiDB-lite"/>
    </source>
</evidence>
<accession>A0A7L6ASI3</accession>
<dbReference type="Proteomes" id="UP000510621">
    <property type="component" value="Chromosome"/>
</dbReference>
<sequence>MRGSHQPTRRQAAVSDGKDSLKGSPLIRRSAAKACWGATARMETLPTGTVYQYRLARHPEGVVCPW</sequence>